<accession>A0A7Y0HC52</accession>
<dbReference type="Gene3D" id="2.120.10.30">
    <property type="entry name" value="TolB, C-terminal domain"/>
    <property type="match status" value="1"/>
</dbReference>
<dbReference type="Pfam" id="PF00486">
    <property type="entry name" value="Trans_reg_C"/>
    <property type="match status" value="1"/>
</dbReference>
<feature type="transmembrane region" description="Helical" evidence="4">
    <location>
        <begin position="129"/>
        <end position="147"/>
    </location>
</feature>
<evidence type="ECO:0000313" key="6">
    <source>
        <dbReference type="EMBL" id="NMM42245.1"/>
    </source>
</evidence>
<gene>
    <name evidence="6" type="ORF">HHO47_15805</name>
</gene>
<proteinExistence type="inferred from homology"/>
<evidence type="ECO:0000259" key="5">
    <source>
        <dbReference type="PROSITE" id="PS51755"/>
    </source>
</evidence>
<dbReference type="PANTHER" id="PTHR36842">
    <property type="entry name" value="PROTEIN TOLB HOMOLOG"/>
    <property type="match status" value="1"/>
</dbReference>
<dbReference type="RefSeq" id="WP_169021173.1">
    <property type="nucleotide sequence ID" value="NZ_JABBMT010000032.1"/>
</dbReference>
<dbReference type="SMART" id="SM00862">
    <property type="entry name" value="Trans_reg_C"/>
    <property type="match status" value="1"/>
</dbReference>
<comment type="similarity">
    <text evidence="1">Belongs to the TolB family.</text>
</comment>
<keyword evidence="7" id="KW-1185">Reference proteome</keyword>
<dbReference type="GO" id="GO:0006355">
    <property type="term" value="P:regulation of DNA-templated transcription"/>
    <property type="evidence" value="ECO:0007669"/>
    <property type="project" value="InterPro"/>
</dbReference>
<feature type="domain" description="OmpR/PhoB-type" evidence="5">
    <location>
        <begin position="4"/>
        <end position="102"/>
    </location>
</feature>
<sequence length="687" mass="78766">MANAMLIKFGEYCLDTEEMSLQINEQLVVLEPKVFAVLMYFIEHHERYISMDELHDNLWKDRCVSDAAVRRIISKLRIILNDDYKDPKYLQSLSKRGYKLICPVSKLSPLVEIGSKENSENNNVSKKKVLLYLIFITTMIFSLVYLWNKNGEYKASITTQVIDSIISEKRVLAVSNDGRYIAFTSKLRRGNTYQIYLKDQNNQTVKVLVDDTRLPRGLAFSSDGKWLYFSDNLDRVALLKQIDLTPGVHNIDTLVSNFYFISDVFIDENENNVIYFSGQKSKKSAMLIYKFNTDNGLVEEITSVSQKGAHDSRADISPDSGKLVVLRVYMDSKRNSIRVLDLKTGSVLFQYDQNEVIYDFHWLGDEHIILLDDKKLAKINVKTGHSNIIIDKNKGLIALERVTPNTLLAIRDNDIINTLIEKKLPLSNFKNVEMIQEKQLEQDSSIITYQPLGNKVWMVINEGGVSSLIVYEKSNVTKKATLISTEKPLELLSPSLFGQYVLLKLQDRITIFNTFDNSLTYLSKADELIGDVIFSLDEKSILYTRKSNGEWQVFEYVIEEKTKNLIFKGYRFIRQFEGGYVLGDNTGRLSRFDEYKETMTPMSVSMSTETNTNWAVINGKVLWSNHNLINTIFYEIDLHDVDASSLKSKTFDFSVIRPGFYVDKVNGLIVVESLGSRTSEIISIDIQ</sequence>
<dbReference type="Proteomes" id="UP000570493">
    <property type="component" value="Unassembled WGS sequence"/>
</dbReference>
<keyword evidence="2 3" id="KW-0238">DNA-binding</keyword>
<keyword evidence="4" id="KW-0812">Transmembrane</keyword>
<comment type="caution">
    <text evidence="6">The sequence shown here is derived from an EMBL/GenBank/DDBJ whole genome shotgun (WGS) entry which is preliminary data.</text>
</comment>
<dbReference type="InterPro" id="IPR001867">
    <property type="entry name" value="OmpR/PhoB-type_DNA-bd"/>
</dbReference>
<dbReference type="SUPFAM" id="SSF69322">
    <property type="entry name" value="Tricorn protease domain 2"/>
    <property type="match status" value="1"/>
</dbReference>
<evidence type="ECO:0000256" key="1">
    <source>
        <dbReference type="ARBA" id="ARBA00009820"/>
    </source>
</evidence>
<reference evidence="6" key="1">
    <citation type="submission" date="2020-04" db="EMBL/GenBank/DDBJ databases">
        <title>Genome Sequencing for Pseudoaltermonas arctica.</title>
        <authorList>
            <person name="Elkins N.S."/>
        </authorList>
    </citation>
    <scope>NUCLEOTIDE SEQUENCE [LARGE SCALE GENOMIC DNA]</scope>
    <source>
        <strain evidence="6">NEC-BIFX-2020_0012</strain>
    </source>
</reference>
<organism evidence="6 7">
    <name type="scientific">Pseudoalteromonas arctica</name>
    <dbReference type="NCBI Taxonomy" id="394751"/>
    <lineage>
        <taxon>Bacteria</taxon>
        <taxon>Pseudomonadati</taxon>
        <taxon>Pseudomonadota</taxon>
        <taxon>Gammaproteobacteria</taxon>
        <taxon>Alteromonadales</taxon>
        <taxon>Pseudoalteromonadaceae</taxon>
        <taxon>Pseudoalteromonas</taxon>
    </lineage>
</organism>
<dbReference type="PROSITE" id="PS51755">
    <property type="entry name" value="OMPR_PHOB"/>
    <property type="match status" value="1"/>
</dbReference>
<feature type="DNA-binding region" description="OmpR/PhoB-type" evidence="3">
    <location>
        <begin position="4"/>
        <end position="102"/>
    </location>
</feature>
<dbReference type="Pfam" id="PF07676">
    <property type="entry name" value="PD40"/>
    <property type="match status" value="2"/>
</dbReference>
<dbReference type="GO" id="GO:0003677">
    <property type="term" value="F:DNA binding"/>
    <property type="evidence" value="ECO:0007669"/>
    <property type="project" value="UniProtKB-UniRule"/>
</dbReference>
<keyword evidence="4" id="KW-0472">Membrane</keyword>
<dbReference type="GO" id="GO:0000160">
    <property type="term" value="P:phosphorelay signal transduction system"/>
    <property type="evidence" value="ECO:0007669"/>
    <property type="project" value="InterPro"/>
</dbReference>
<dbReference type="SUPFAM" id="SSF46894">
    <property type="entry name" value="C-terminal effector domain of the bipartite response regulators"/>
    <property type="match status" value="1"/>
</dbReference>
<dbReference type="InterPro" id="IPR016032">
    <property type="entry name" value="Sig_transdc_resp-reg_C-effctor"/>
</dbReference>
<evidence type="ECO:0000256" key="4">
    <source>
        <dbReference type="SAM" id="Phobius"/>
    </source>
</evidence>
<name>A0A7Y0HC52_9GAMM</name>
<dbReference type="Gene3D" id="1.10.10.10">
    <property type="entry name" value="Winged helix-like DNA-binding domain superfamily/Winged helix DNA-binding domain"/>
    <property type="match status" value="1"/>
</dbReference>
<dbReference type="CDD" id="cd00383">
    <property type="entry name" value="trans_reg_C"/>
    <property type="match status" value="1"/>
</dbReference>
<protein>
    <recommendedName>
        <fullName evidence="5">OmpR/PhoB-type domain-containing protein</fullName>
    </recommendedName>
</protein>
<dbReference type="EMBL" id="JABBMT010000032">
    <property type="protein sequence ID" value="NMM42245.1"/>
    <property type="molecule type" value="Genomic_DNA"/>
</dbReference>
<keyword evidence="4" id="KW-1133">Transmembrane helix</keyword>
<evidence type="ECO:0000313" key="7">
    <source>
        <dbReference type="Proteomes" id="UP000570493"/>
    </source>
</evidence>
<dbReference type="AlphaFoldDB" id="A0A7Y0HC52"/>
<dbReference type="InterPro" id="IPR011659">
    <property type="entry name" value="WD40"/>
</dbReference>
<evidence type="ECO:0000256" key="3">
    <source>
        <dbReference type="PROSITE-ProRule" id="PRU01091"/>
    </source>
</evidence>
<evidence type="ECO:0000256" key="2">
    <source>
        <dbReference type="ARBA" id="ARBA00023125"/>
    </source>
</evidence>
<dbReference type="InterPro" id="IPR011042">
    <property type="entry name" value="6-blade_b-propeller_TolB-like"/>
</dbReference>
<dbReference type="InterPro" id="IPR036388">
    <property type="entry name" value="WH-like_DNA-bd_sf"/>
</dbReference>